<dbReference type="Gene3D" id="1.20.1730.10">
    <property type="entry name" value="Sodium/glucose cotransporter"/>
    <property type="match status" value="1"/>
</dbReference>
<comment type="caution">
    <text evidence="2">The sequence shown here is derived from an EMBL/GenBank/DDBJ whole genome shotgun (WGS) entry which is preliminary data.</text>
</comment>
<dbReference type="PANTHER" id="PTHR11819">
    <property type="entry name" value="SOLUTE CARRIER FAMILY 5"/>
    <property type="match status" value="1"/>
</dbReference>
<evidence type="ECO:0000313" key="3">
    <source>
        <dbReference type="Proteomes" id="UP001163046"/>
    </source>
</evidence>
<dbReference type="GO" id="GO:0005412">
    <property type="term" value="F:D-glucose:sodium symporter activity"/>
    <property type="evidence" value="ECO:0007669"/>
    <property type="project" value="TreeGrafter"/>
</dbReference>
<keyword evidence="1" id="KW-0812">Transmembrane</keyword>
<gene>
    <name evidence="2" type="primary">SLC5A9_2</name>
    <name evidence="2" type="ORF">OS493_033344</name>
</gene>
<evidence type="ECO:0000313" key="2">
    <source>
        <dbReference type="EMBL" id="KAJ7376719.1"/>
    </source>
</evidence>
<dbReference type="PANTHER" id="PTHR11819:SF195">
    <property type="entry name" value="SODIUM_GLUCOSE COTRANSPORTER 4"/>
    <property type="match status" value="1"/>
</dbReference>
<evidence type="ECO:0000256" key="1">
    <source>
        <dbReference type="SAM" id="Phobius"/>
    </source>
</evidence>
<proteinExistence type="predicted"/>
<dbReference type="GO" id="GO:0005886">
    <property type="term" value="C:plasma membrane"/>
    <property type="evidence" value="ECO:0007669"/>
    <property type="project" value="TreeGrafter"/>
</dbReference>
<feature type="transmembrane region" description="Helical" evidence="1">
    <location>
        <begin position="123"/>
        <end position="141"/>
    </location>
</feature>
<organism evidence="2 3">
    <name type="scientific">Desmophyllum pertusum</name>
    <dbReference type="NCBI Taxonomy" id="174260"/>
    <lineage>
        <taxon>Eukaryota</taxon>
        <taxon>Metazoa</taxon>
        <taxon>Cnidaria</taxon>
        <taxon>Anthozoa</taxon>
        <taxon>Hexacorallia</taxon>
        <taxon>Scleractinia</taxon>
        <taxon>Caryophylliina</taxon>
        <taxon>Caryophylliidae</taxon>
        <taxon>Desmophyllum</taxon>
    </lineage>
</organism>
<accession>A0A9W9ZAY4</accession>
<dbReference type="OrthoDB" id="6132759at2759"/>
<feature type="transmembrane region" description="Helical" evidence="1">
    <location>
        <begin position="84"/>
        <end position="102"/>
    </location>
</feature>
<dbReference type="Proteomes" id="UP001163046">
    <property type="component" value="Unassembled WGS sequence"/>
</dbReference>
<keyword evidence="1" id="KW-0472">Membrane</keyword>
<keyword evidence="3" id="KW-1185">Reference proteome</keyword>
<name>A0A9W9ZAY4_9CNID</name>
<reference evidence="2" key="1">
    <citation type="submission" date="2023-01" db="EMBL/GenBank/DDBJ databases">
        <title>Genome assembly of the deep-sea coral Lophelia pertusa.</title>
        <authorList>
            <person name="Herrera S."/>
            <person name="Cordes E."/>
        </authorList>
    </citation>
    <scope>NUCLEOTIDE SEQUENCE</scope>
    <source>
        <strain evidence="2">USNM1676648</strain>
        <tissue evidence="2">Polyp</tissue>
    </source>
</reference>
<dbReference type="EMBL" id="MU826393">
    <property type="protein sequence ID" value="KAJ7376719.1"/>
    <property type="molecule type" value="Genomic_DNA"/>
</dbReference>
<dbReference type="AlphaFoldDB" id="A0A9W9ZAY4"/>
<sequence length="143" mass="15407">MAIDSVGRYLVDGADICLFFPKTARDRERIVVGRVVVAVLVGISLLWLPVVKGFAGNQLFVYLPSISFHVSPGNPVDWNSTEHGAVAGLLVGFAMGIIKFIVENAYAPPDCGEEDTRPDLRSCILCIYSNILFAISVFTMGGG</sequence>
<keyword evidence="1" id="KW-1133">Transmembrane helix</keyword>
<protein>
    <submittedName>
        <fullName evidence="2">Sodium/glucose cotransporter 4</fullName>
    </submittedName>
</protein>
<feature type="transmembrane region" description="Helical" evidence="1">
    <location>
        <begin position="31"/>
        <end position="50"/>
    </location>
</feature>
<dbReference type="InterPro" id="IPR038377">
    <property type="entry name" value="Na/Glc_symporter_sf"/>
</dbReference>